<feature type="region of interest" description="Disordered" evidence="1">
    <location>
        <begin position="112"/>
        <end position="141"/>
    </location>
</feature>
<evidence type="ECO:0000313" key="3">
    <source>
        <dbReference type="Proteomes" id="UP000289738"/>
    </source>
</evidence>
<sequence length="141" mass="15200">MKAKKTSSEDALTSTDQKRITCGNSREQEQPSINSSTDSIPLLDGQYVSIVGTPVETNLCSSSGAEMASLAPESRTCLAISDSVLRGLAVVRTAPIDNTARHMVGNRIELGDRRNSTSPFLTPSPWNKADAREYTDLRTSP</sequence>
<feature type="compositionally biased region" description="Polar residues" evidence="1">
    <location>
        <begin position="116"/>
        <end position="125"/>
    </location>
</feature>
<name>A0A445BGP5_ARAHY</name>
<dbReference type="Proteomes" id="UP000289738">
    <property type="component" value="Chromosome A09"/>
</dbReference>
<proteinExistence type="predicted"/>
<protein>
    <submittedName>
        <fullName evidence="2">Uncharacterized protein</fullName>
    </submittedName>
</protein>
<feature type="region of interest" description="Disordered" evidence="1">
    <location>
        <begin position="1"/>
        <end position="40"/>
    </location>
</feature>
<dbReference type="AlphaFoldDB" id="A0A445BGP5"/>
<reference evidence="2 3" key="1">
    <citation type="submission" date="2019-01" db="EMBL/GenBank/DDBJ databases">
        <title>Sequencing of cultivated peanut Arachis hypogaea provides insights into genome evolution and oil improvement.</title>
        <authorList>
            <person name="Chen X."/>
        </authorList>
    </citation>
    <scope>NUCLEOTIDE SEQUENCE [LARGE SCALE GENOMIC DNA]</scope>
    <source>
        <strain evidence="3">cv. Fuhuasheng</strain>
        <tissue evidence="2">Leaves</tissue>
    </source>
</reference>
<gene>
    <name evidence="2" type="ORF">Ahy_A09g042744</name>
</gene>
<keyword evidence="3" id="KW-1185">Reference proteome</keyword>
<organism evidence="2 3">
    <name type="scientific">Arachis hypogaea</name>
    <name type="common">Peanut</name>
    <dbReference type="NCBI Taxonomy" id="3818"/>
    <lineage>
        <taxon>Eukaryota</taxon>
        <taxon>Viridiplantae</taxon>
        <taxon>Streptophyta</taxon>
        <taxon>Embryophyta</taxon>
        <taxon>Tracheophyta</taxon>
        <taxon>Spermatophyta</taxon>
        <taxon>Magnoliopsida</taxon>
        <taxon>eudicotyledons</taxon>
        <taxon>Gunneridae</taxon>
        <taxon>Pentapetalae</taxon>
        <taxon>rosids</taxon>
        <taxon>fabids</taxon>
        <taxon>Fabales</taxon>
        <taxon>Fabaceae</taxon>
        <taxon>Papilionoideae</taxon>
        <taxon>50 kb inversion clade</taxon>
        <taxon>dalbergioids sensu lato</taxon>
        <taxon>Dalbergieae</taxon>
        <taxon>Pterocarpus clade</taxon>
        <taxon>Arachis</taxon>
    </lineage>
</organism>
<comment type="caution">
    <text evidence="2">The sequence shown here is derived from an EMBL/GenBank/DDBJ whole genome shotgun (WGS) entry which is preliminary data.</text>
</comment>
<feature type="compositionally biased region" description="Basic and acidic residues" evidence="1">
    <location>
        <begin position="129"/>
        <end position="141"/>
    </location>
</feature>
<evidence type="ECO:0000313" key="2">
    <source>
        <dbReference type="EMBL" id="RYR37837.1"/>
    </source>
</evidence>
<dbReference type="EMBL" id="SDMP01000009">
    <property type="protein sequence ID" value="RYR37837.1"/>
    <property type="molecule type" value="Genomic_DNA"/>
</dbReference>
<accession>A0A445BGP5</accession>
<feature type="compositionally biased region" description="Polar residues" evidence="1">
    <location>
        <begin position="22"/>
        <end position="39"/>
    </location>
</feature>
<evidence type="ECO:0000256" key="1">
    <source>
        <dbReference type="SAM" id="MobiDB-lite"/>
    </source>
</evidence>